<dbReference type="Pfam" id="PF11716">
    <property type="entry name" value="MDMPI_N"/>
    <property type="match status" value="1"/>
</dbReference>
<sequence>MHVHDVAADLVAEQQDLDDVVSGLDDVGWMSATPSPRWTVADQVAHLAYFDEAAATAITDPDAFSASIEDLMAVARSGDGAVDDLTLGDYLALGQAGLLDAWRAGRAHLAEAAATLADDDRVAWYGPSMGARSFLTARLMEAWAHGQDIVDAVGGDRPATDRLRHIAQLGVITRAWSYHNRKMEAPAGEVDVALEAPSGGVWTWGPGDAADSVRGPAEDFCLVVTQRRHVDDTDLDVTGDLARDWLVRAQAFAGPPTDGPEPGSF</sequence>
<protein>
    <submittedName>
        <fullName evidence="3">Uncharacterized protein</fullName>
    </submittedName>
</protein>
<dbReference type="Gene3D" id="1.20.120.450">
    <property type="entry name" value="dinb family like domain"/>
    <property type="match status" value="1"/>
</dbReference>
<dbReference type="NCBIfam" id="TIGR03083">
    <property type="entry name" value="maleylpyruvate isomerase family mycothiol-dependent enzyme"/>
    <property type="match status" value="1"/>
</dbReference>
<gene>
    <name evidence="3" type="ORF">METZ01_LOCUS50771</name>
</gene>
<proteinExistence type="predicted"/>
<dbReference type="InterPro" id="IPR024344">
    <property type="entry name" value="MDMPI_metal-binding"/>
</dbReference>
<dbReference type="NCBIfam" id="TIGR03084">
    <property type="entry name" value="TIGR03084 family metal-binding protein"/>
    <property type="match status" value="1"/>
</dbReference>
<name>A0A381S6N2_9ZZZZ</name>
<dbReference type="Pfam" id="PF08608">
    <property type="entry name" value="Wyosine_form"/>
    <property type="match status" value="1"/>
</dbReference>
<evidence type="ECO:0000259" key="1">
    <source>
        <dbReference type="Pfam" id="PF08608"/>
    </source>
</evidence>
<dbReference type="InterPro" id="IPR017518">
    <property type="entry name" value="CHP03084"/>
</dbReference>
<dbReference type="InterPro" id="IPR034660">
    <property type="entry name" value="DinB/YfiT-like"/>
</dbReference>
<organism evidence="3">
    <name type="scientific">marine metagenome</name>
    <dbReference type="NCBI Taxonomy" id="408172"/>
    <lineage>
        <taxon>unclassified sequences</taxon>
        <taxon>metagenomes</taxon>
        <taxon>ecological metagenomes</taxon>
    </lineage>
</organism>
<reference evidence="3" key="1">
    <citation type="submission" date="2018-05" db="EMBL/GenBank/DDBJ databases">
        <authorList>
            <person name="Lanie J.A."/>
            <person name="Ng W.-L."/>
            <person name="Kazmierczak K.M."/>
            <person name="Andrzejewski T.M."/>
            <person name="Davidsen T.M."/>
            <person name="Wayne K.J."/>
            <person name="Tettelin H."/>
            <person name="Glass J.I."/>
            <person name="Rusch D."/>
            <person name="Podicherti R."/>
            <person name="Tsui H.-C.T."/>
            <person name="Winkler M.E."/>
        </authorList>
    </citation>
    <scope>NUCLEOTIDE SEQUENCE</scope>
</reference>
<dbReference type="SUPFAM" id="SSF109854">
    <property type="entry name" value="DinB/YfiT-like putative metalloenzymes"/>
    <property type="match status" value="1"/>
</dbReference>
<dbReference type="AlphaFoldDB" id="A0A381S6N2"/>
<evidence type="ECO:0000259" key="2">
    <source>
        <dbReference type="Pfam" id="PF11716"/>
    </source>
</evidence>
<evidence type="ECO:0000313" key="3">
    <source>
        <dbReference type="EMBL" id="SUZ97917.1"/>
    </source>
</evidence>
<dbReference type="InterPro" id="IPR017517">
    <property type="entry name" value="Maleyloyr_isom"/>
</dbReference>
<dbReference type="EMBL" id="UINC01002553">
    <property type="protein sequence ID" value="SUZ97917.1"/>
    <property type="molecule type" value="Genomic_DNA"/>
</dbReference>
<feature type="domain" description="Mycothiol-dependent maleylpyruvate isomerase metal-binding" evidence="2">
    <location>
        <begin position="12"/>
        <end position="149"/>
    </location>
</feature>
<accession>A0A381S6N2</accession>
<dbReference type="GO" id="GO:0046872">
    <property type="term" value="F:metal ion binding"/>
    <property type="evidence" value="ECO:0007669"/>
    <property type="project" value="InterPro"/>
</dbReference>
<dbReference type="InterPro" id="IPR013917">
    <property type="entry name" value="tRNA_wybutosine-synth"/>
</dbReference>
<feature type="domain" description="tRNA wybutosine-synthesis" evidence="1">
    <location>
        <begin position="202"/>
        <end position="232"/>
    </location>
</feature>